<proteinExistence type="predicted"/>
<organism evidence="2 3">
    <name type="scientific">Aspergillus chevalieri</name>
    <name type="common">Eurotium chevalieri</name>
    <dbReference type="NCBI Taxonomy" id="182096"/>
    <lineage>
        <taxon>Eukaryota</taxon>
        <taxon>Fungi</taxon>
        <taxon>Dikarya</taxon>
        <taxon>Ascomycota</taxon>
        <taxon>Pezizomycotina</taxon>
        <taxon>Eurotiomycetes</taxon>
        <taxon>Eurotiomycetidae</taxon>
        <taxon>Eurotiales</taxon>
        <taxon>Aspergillaceae</taxon>
        <taxon>Aspergillus</taxon>
        <taxon>Aspergillus subgen. Aspergillus</taxon>
    </lineage>
</organism>
<dbReference type="GeneID" id="66981166"/>
<evidence type="ECO:0000313" key="2">
    <source>
        <dbReference type="EMBL" id="BCR86807.1"/>
    </source>
</evidence>
<gene>
    <name evidence="2" type="ORF">ACHE_30794A</name>
</gene>
<dbReference type="KEGG" id="ache:ACHE_30794A"/>
<protein>
    <submittedName>
        <fullName evidence="2">Uncharacterized protein</fullName>
    </submittedName>
</protein>
<reference evidence="2" key="2">
    <citation type="submission" date="2021-02" db="EMBL/GenBank/DDBJ databases">
        <title>Aspergillus chevalieri M1 genome sequence.</title>
        <authorList>
            <person name="Kadooka C."/>
            <person name="Mori K."/>
            <person name="Futagami T."/>
        </authorList>
    </citation>
    <scope>NUCLEOTIDE SEQUENCE</scope>
    <source>
        <strain evidence="2">M1</strain>
    </source>
</reference>
<sequence length="118" mass="13158">MASQDAGLQPLDPKLFSEDDDDDEEDLFWKRKLKALINGDMTPSQAATDFDLCIVEEANTRHAELLKRPDPRSLAAEEEKNGAPITVRSHRIPAAISSLSSRGLPSYSLLSHRITRTR</sequence>
<reference evidence="2" key="1">
    <citation type="submission" date="2021-01" db="EMBL/GenBank/DDBJ databases">
        <authorList>
            <consortium name="Aspergillus chevalieri M1 genome sequencing consortium"/>
            <person name="Kazuki M."/>
            <person name="Futagami T."/>
        </authorList>
    </citation>
    <scope>NUCLEOTIDE SEQUENCE</scope>
    <source>
        <strain evidence="2">M1</strain>
    </source>
</reference>
<evidence type="ECO:0000313" key="3">
    <source>
        <dbReference type="Proteomes" id="UP000637239"/>
    </source>
</evidence>
<dbReference type="RefSeq" id="XP_043135329.1">
    <property type="nucleotide sequence ID" value="XM_043277451.1"/>
</dbReference>
<keyword evidence="3" id="KW-1185">Reference proteome</keyword>
<accession>A0A7R7ZN21</accession>
<name>A0A7R7ZN21_ASPCH</name>
<evidence type="ECO:0000256" key="1">
    <source>
        <dbReference type="SAM" id="MobiDB-lite"/>
    </source>
</evidence>
<dbReference type="EMBL" id="AP024418">
    <property type="protein sequence ID" value="BCR86807.1"/>
    <property type="molecule type" value="Genomic_DNA"/>
</dbReference>
<feature type="region of interest" description="Disordered" evidence="1">
    <location>
        <begin position="1"/>
        <end position="22"/>
    </location>
</feature>
<dbReference type="Proteomes" id="UP000637239">
    <property type="component" value="Chromosome 3"/>
</dbReference>
<dbReference type="AlphaFoldDB" id="A0A7R7ZN21"/>